<keyword evidence="4" id="KW-0560">Oxidoreductase</keyword>
<dbReference type="SUPFAM" id="SSF51735">
    <property type="entry name" value="NAD(P)-binding Rossmann-fold domains"/>
    <property type="match status" value="1"/>
</dbReference>
<dbReference type="InterPro" id="IPR016166">
    <property type="entry name" value="FAD-bd_PCMH"/>
</dbReference>
<keyword evidence="5" id="KW-0862">Zinc</keyword>
<dbReference type="PANTHER" id="PTHR42973:SF13">
    <property type="entry name" value="FAD-BINDING PCMH-TYPE DOMAIN-CONTAINING PROTEIN"/>
    <property type="match status" value="1"/>
</dbReference>
<evidence type="ECO:0000259" key="7">
    <source>
        <dbReference type="PROSITE" id="PS51387"/>
    </source>
</evidence>
<dbReference type="PANTHER" id="PTHR42973">
    <property type="entry name" value="BINDING OXIDOREDUCTASE, PUTATIVE (AFU_ORTHOLOGUE AFUA_1G17690)-RELATED"/>
    <property type="match status" value="1"/>
</dbReference>
<dbReference type="AlphaFoldDB" id="A0A9Q5I610"/>
<dbReference type="SUPFAM" id="SSF50129">
    <property type="entry name" value="GroES-like"/>
    <property type="match status" value="1"/>
</dbReference>
<dbReference type="EMBL" id="LNZH02000063">
    <property type="protein sequence ID" value="OCB91792.1"/>
    <property type="molecule type" value="Genomic_DNA"/>
</dbReference>
<dbReference type="Gene3D" id="3.30.465.10">
    <property type="match status" value="1"/>
</dbReference>
<organism evidence="8 9">
    <name type="scientific">Sanghuangporus baumii</name>
    <name type="common">Phellinus baumii</name>
    <dbReference type="NCBI Taxonomy" id="108892"/>
    <lineage>
        <taxon>Eukaryota</taxon>
        <taxon>Fungi</taxon>
        <taxon>Dikarya</taxon>
        <taxon>Basidiomycota</taxon>
        <taxon>Agaricomycotina</taxon>
        <taxon>Agaricomycetes</taxon>
        <taxon>Hymenochaetales</taxon>
        <taxon>Hymenochaetaceae</taxon>
        <taxon>Sanghuangporus</taxon>
    </lineage>
</organism>
<evidence type="ECO:0000256" key="2">
    <source>
        <dbReference type="ARBA" id="ARBA00022630"/>
    </source>
</evidence>
<dbReference type="InterPro" id="IPR013154">
    <property type="entry name" value="ADH-like_N"/>
</dbReference>
<dbReference type="Pfam" id="PF01565">
    <property type="entry name" value="FAD_binding_4"/>
    <property type="match status" value="1"/>
</dbReference>
<dbReference type="PROSITE" id="PS51387">
    <property type="entry name" value="FAD_PCMH"/>
    <property type="match status" value="1"/>
</dbReference>
<evidence type="ECO:0000256" key="6">
    <source>
        <dbReference type="SAM" id="Phobius"/>
    </source>
</evidence>
<dbReference type="Pfam" id="PF08240">
    <property type="entry name" value="ADH_N"/>
    <property type="match status" value="1"/>
</dbReference>
<dbReference type="Proteomes" id="UP000757232">
    <property type="component" value="Unassembled WGS sequence"/>
</dbReference>
<dbReference type="OrthoDB" id="2151789at2759"/>
<comment type="similarity">
    <text evidence="5">Belongs to the zinc-containing alcohol dehydrogenase family.</text>
</comment>
<evidence type="ECO:0000313" key="8">
    <source>
        <dbReference type="EMBL" id="OCB91792.1"/>
    </source>
</evidence>
<dbReference type="InterPro" id="IPR011032">
    <property type="entry name" value="GroES-like_sf"/>
</dbReference>
<dbReference type="InterPro" id="IPR016169">
    <property type="entry name" value="FAD-bd_PCMH_sub2"/>
</dbReference>
<evidence type="ECO:0000256" key="4">
    <source>
        <dbReference type="ARBA" id="ARBA00023002"/>
    </source>
</evidence>
<sequence>MASHFTIPSTMKGIYLPGNRRVDVRDVPVPEPGPGEVLIQSKASGICGSDLRAIYRPKVHRTGAEGYLGVIAGHEPCGVVAKRGPGVSEVAKAGKKGLQWPSIIFRAVVNATTAGKDIIFIVSTRTAKRTVGSAMVDMLLSGEFVLCEARDLVHLPKPLTYLDGAILGCGLGTSYAACVRAQISGQDRVLVTGLGPVGLGTALLAQKMGAKVLGLEFQPDRVAFARKLGIESIECVKGDAAGKEGAADIKAIVAWSGGDGVDVAIDCSGAANARLACIRAARVWGRVVFVGEEGELTFDVSEDVIHKGLTLHGSWVCSTGQMEELVNLLVRWDLHPEVTITNTFQVGEADAAYKLFDKGKTGKYSLVLREDDDSVEESVGKSPDSALIGGLIAGLASLALLILIFYVLWRTLRDASRISSRSAVNLDTSEEEKDDGPRMSGLVSLAILALASSARGLSTGRRADPAVKACQLLQSSFPQLVSFPGSEQYEADIEHWGITSTQNSTCSIEPQTADDVSKIIKIIGRSDIMAPFAVKSGGHAHNLGHSSTPGVQISLARFNQLSYDDNRGTVTIGVGMTWDEVYSQLEPLGVMVVGGRVAGVGVGGLSLGGGYSWKTDQYGLTIDTIVSHNIVLPSGGQGGLNNFGIVTNITYEVHPQTLVYGGSIVYSLDEIDAVNAAISDFSLNNTDPKAQIASIYTSAAGQFSSTVILFYDAPALPSGVYDTFFSIPNLYSDIKARTYSDFVVTTGTYDFGFDPFGEANHVVPITKYTAAVLDKMVEETIAAESKLTSASNGSIVVINMIPEPFINPYSHSKGGAYPHSSSRPVTPSSPTFVYQINPNWTADDQSAFHDLVVSTMKDFCNEVQTLAVSEGVSSWDDILYSNYALGDTSLDLLFGSNLSQLKKIAKEYDPNGIMKLTGGFHF</sequence>
<dbReference type="InterPro" id="IPR050416">
    <property type="entry name" value="FAD-linked_Oxidoreductase"/>
</dbReference>
<protein>
    <submittedName>
        <fullName evidence="8">FAD-binding domain-containing protein</fullName>
    </submittedName>
</protein>
<dbReference type="InterPro" id="IPR036291">
    <property type="entry name" value="NAD(P)-bd_dom_sf"/>
</dbReference>
<feature type="domain" description="FAD-binding PCMH-type" evidence="7">
    <location>
        <begin position="500"/>
        <end position="688"/>
    </location>
</feature>
<keyword evidence="5" id="KW-0479">Metal-binding</keyword>
<evidence type="ECO:0000313" key="9">
    <source>
        <dbReference type="Proteomes" id="UP000757232"/>
    </source>
</evidence>
<name>A0A9Q5I610_SANBA</name>
<dbReference type="Gene3D" id="3.90.180.10">
    <property type="entry name" value="Medium-chain alcohol dehydrogenases, catalytic domain"/>
    <property type="match status" value="1"/>
</dbReference>
<accession>A0A9Q5I610</accession>
<dbReference type="GO" id="GO:0071949">
    <property type="term" value="F:FAD binding"/>
    <property type="evidence" value="ECO:0007669"/>
    <property type="project" value="InterPro"/>
</dbReference>
<dbReference type="PROSITE" id="PS00059">
    <property type="entry name" value="ADH_ZINC"/>
    <property type="match status" value="1"/>
</dbReference>
<keyword evidence="6" id="KW-1133">Transmembrane helix</keyword>
<dbReference type="InterPro" id="IPR036318">
    <property type="entry name" value="FAD-bd_PCMH-like_sf"/>
</dbReference>
<keyword evidence="6" id="KW-0472">Membrane</keyword>
<comment type="caution">
    <text evidence="8">The sequence shown here is derived from an EMBL/GenBank/DDBJ whole genome shotgun (WGS) entry which is preliminary data.</text>
</comment>
<dbReference type="InterPro" id="IPR006094">
    <property type="entry name" value="Oxid_FAD_bind_N"/>
</dbReference>
<keyword evidence="3" id="KW-0274">FAD</keyword>
<proteinExistence type="inferred from homology"/>
<dbReference type="InterPro" id="IPR002328">
    <property type="entry name" value="ADH_Zn_CS"/>
</dbReference>
<gene>
    <name evidence="8" type="ORF">A7U60_g936</name>
</gene>
<keyword evidence="2" id="KW-0285">Flavoprotein</keyword>
<comment type="similarity">
    <text evidence="1">Belongs to the oxygen-dependent FAD-linked oxidoreductase family.</text>
</comment>
<reference evidence="8" key="1">
    <citation type="submission" date="2016-06" db="EMBL/GenBank/DDBJ databases">
        <title>Draft Genome sequence of the fungus Inonotus baumii.</title>
        <authorList>
            <person name="Zhu H."/>
            <person name="Lin W."/>
        </authorList>
    </citation>
    <scope>NUCLEOTIDE SEQUENCE</scope>
    <source>
        <strain evidence="8">821</strain>
    </source>
</reference>
<feature type="transmembrane region" description="Helical" evidence="6">
    <location>
        <begin position="386"/>
        <end position="409"/>
    </location>
</feature>
<keyword evidence="6" id="KW-0812">Transmembrane</keyword>
<dbReference type="Pfam" id="PF00107">
    <property type="entry name" value="ADH_zinc_N"/>
    <property type="match status" value="1"/>
</dbReference>
<dbReference type="GO" id="GO:0016491">
    <property type="term" value="F:oxidoreductase activity"/>
    <property type="evidence" value="ECO:0007669"/>
    <property type="project" value="UniProtKB-KW"/>
</dbReference>
<comment type="cofactor">
    <cofactor evidence="5">
        <name>Zn(2+)</name>
        <dbReference type="ChEBI" id="CHEBI:29105"/>
    </cofactor>
</comment>
<evidence type="ECO:0000256" key="3">
    <source>
        <dbReference type="ARBA" id="ARBA00022827"/>
    </source>
</evidence>
<evidence type="ECO:0000256" key="5">
    <source>
        <dbReference type="RuleBase" id="RU361277"/>
    </source>
</evidence>
<evidence type="ECO:0000256" key="1">
    <source>
        <dbReference type="ARBA" id="ARBA00005466"/>
    </source>
</evidence>
<dbReference type="GO" id="GO:0008270">
    <property type="term" value="F:zinc ion binding"/>
    <property type="evidence" value="ECO:0007669"/>
    <property type="project" value="InterPro"/>
</dbReference>
<dbReference type="SUPFAM" id="SSF56176">
    <property type="entry name" value="FAD-binding/transporter-associated domain-like"/>
    <property type="match status" value="1"/>
</dbReference>
<dbReference type="InterPro" id="IPR013149">
    <property type="entry name" value="ADH-like_C"/>
</dbReference>
<keyword evidence="9" id="KW-1185">Reference proteome</keyword>